<evidence type="ECO:0000313" key="5">
    <source>
        <dbReference type="Proteomes" id="UP000663852"/>
    </source>
</evidence>
<accession>A0A814P132</accession>
<name>A0A814P132_ADIRI</name>
<dbReference type="InterPro" id="IPR036457">
    <property type="entry name" value="PPM-type-like_dom_sf"/>
</dbReference>
<dbReference type="InterPro" id="IPR001932">
    <property type="entry name" value="PPM-type_phosphatase-like_dom"/>
</dbReference>
<dbReference type="PANTHER" id="PTHR21586">
    <property type="entry name" value="TIPA"/>
    <property type="match status" value="1"/>
</dbReference>
<dbReference type="Pfam" id="PF13672">
    <property type="entry name" value="PP2C_2"/>
    <property type="match status" value="1"/>
</dbReference>
<dbReference type="SUPFAM" id="SSF81606">
    <property type="entry name" value="PP2C-like"/>
    <property type="match status" value="1"/>
</dbReference>
<dbReference type="Proteomes" id="UP000663828">
    <property type="component" value="Unassembled WGS sequence"/>
</dbReference>
<reference evidence="2" key="1">
    <citation type="submission" date="2021-02" db="EMBL/GenBank/DDBJ databases">
        <authorList>
            <person name="Nowell W R."/>
        </authorList>
    </citation>
    <scope>NUCLEOTIDE SEQUENCE</scope>
</reference>
<evidence type="ECO:0000313" key="4">
    <source>
        <dbReference type="Proteomes" id="UP000663828"/>
    </source>
</evidence>
<dbReference type="EMBL" id="CAJNOJ010000096">
    <property type="protein sequence ID" value="CAF1097607.1"/>
    <property type="molecule type" value="Genomic_DNA"/>
</dbReference>
<organism evidence="2 5">
    <name type="scientific">Adineta ricciae</name>
    <name type="common">Rotifer</name>
    <dbReference type="NCBI Taxonomy" id="249248"/>
    <lineage>
        <taxon>Eukaryota</taxon>
        <taxon>Metazoa</taxon>
        <taxon>Spiralia</taxon>
        <taxon>Gnathifera</taxon>
        <taxon>Rotifera</taxon>
        <taxon>Eurotatoria</taxon>
        <taxon>Bdelloidea</taxon>
        <taxon>Adinetida</taxon>
        <taxon>Adinetidae</taxon>
        <taxon>Adineta</taxon>
    </lineage>
</organism>
<evidence type="ECO:0000313" key="3">
    <source>
        <dbReference type="EMBL" id="CAF1328744.1"/>
    </source>
</evidence>
<sequence length="415" mass="46333">MSSERGFLWQKFVSFFLPSNRLQRYQLYASEDYLQLPVEVISALSQNTIACESGPDVGLVDIARHQKKGILKVNNSIKVAGQYDWQKPNEDIACGSSTSLYDRDPFTGEVNGEPIADCFGICARENNAIIMIADGVNWGYKARLAARCAIHGAMDCLNQQLFEKRLSTTRDIFQHISIAIEAAQQLIYKSEGSLTTLTISIVCPSNRRWLVCSVIVGDSNAYVYSQRRKAVFELTQGSRDLNNERDMRSPGGALGTTMNEKADLANLTYSLMEVEPGDFVFLTTDGISDNFDPCVSGNGASVKTPLLARKSSQSVSTSPPVLMTAYERHLFSLNHMYLSIANKGEDMNARDLCNRLLQYVIQSTNEQRQIIEQGVRENEGIQDSARLKFELEMRNKIGKIPGKLDHATIVTYHVR</sequence>
<dbReference type="OrthoDB" id="2556847at2759"/>
<evidence type="ECO:0000313" key="2">
    <source>
        <dbReference type="EMBL" id="CAF1097607.1"/>
    </source>
</evidence>
<proteinExistence type="predicted"/>
<comment type="caution">
    <text evidence="2">The sequence shown here is derived from an EMBL/GenBank/DDBJ whole genome shotgun (WGS) entry which is preliminary data.</text>
</comment>
<evidence type="ECO:0000259" key="1">
    <source>
        <dbReference type="Pfam" id="PF13672"/>
    </source>
</evidence>
<dbReference type="Gene3D" id="3.60.40.10">
    <property type="entry name" value="PPM-type phosphatase domain"/>
    <property type="match status" value="1"/>
</dbReference>
<dbReference type="PANTHER" id="PTHR21586:SF0">
    <property type="entry name" value="PP2C-LIKE DOMAIN-CONTAINING PROTEIN CG9801"/>
    <property type="match status" value="1"/>
</dbReference>
<feature type="domain" description="PPM-type phosphatase" evidence="1">
    <location>
        <begin position="110"/>
        <end position="292"/>
    </location>
</feature>
<keyword evidence="4" id="KW-1185">Reference proteome</keyword>
<dbReference type="EMBL" id="CAJNOR010002693">
    <property type="protein sequence ID" value="CAF1328744.1"/>
    <property type="molecule type" value="Genomic_DNA"/>
</dbReference>
<dbReference type="InterPro" id="IPR053287">
    <property type="entry name" value="PP2C-like_domain"/>
</dbReference>
<protein>
    <recommendedName>
        <fullName evidence="1">PPM-type phosphatase domain-containing protein</fullName>
    </recommendedName>
</protein>
<dbReference type="AlphaFoldDB" id="A0A814P132"/>
<gene>
    <name evidence="2" type="ORF">EDS130_LOCUS19821</name>
    <name evidence="3" type="ORF">XAT740_LOCUS30315</name>
</gene>
<dbReference type="Proteomes" id="UP000663852">
    <property type="component" value="Unassembled WGS sequence"/>
</dbReference>